<reference evidence="3" key="1">
    <citation type="journal article" date="2020" name="Stud. Mycol.">
        <title>101 Dothideomycetes genomes: a test case for predicting lifestyles and emergence of pathogens.</title>
        <authorList>
            <person name="Haridas S."/>
            <person name="Albert R."/>
            <person name="Binder M."/>
            <person name="Bloem J."/>
            <person name="Labutti K."/>
            <person name="Salamov A."/>
            <person name="Andreopoulos B."/>
            <person name="Baker S."/>
            <person name="Barry K."/>
            <person name="Bills G."/>
            <person name="Bluhm B."/>
            <person name="Cannon C."/>
            <person name="Castanera R."/>
            <person name="Culley D."/>
            <person name="Daum C."/>
            <person name="Ezra D."/>
            <person name="Gonzalez J."/>
            <person name="Henrissat B."/>
            <person name="Kuo A."/>
            <person name="Liang C."/>
            <person name="Lipzen A."/>
            <person name="Lutzoni F."/>
            <person name="Magnuson J."/>
            <person name="Mondo S."/>
            <person name="Nolan M."/>
            <person name="Ohm R."/>
            <person name="Pangilinan J."/>
            <person name="Park H.-J."/>
            <person name="Ramirez L."/>
            <person name="Alfaro M."/>
            <person name="Sun H."/>
            <person name="Tritt A."/>
            <person name="Yoshinaga Y."/>
            <person name="Zwiers L.-H."/>
            <person name="Turgeon B."/>
            <person name="Goodwin S."/>
            <person name="Spatafora J."/>
            <person name="Crous P."/>
            <person name="Grigoriev I."/>
        </authorList>
    </citation>
    <scope>NUCLEOTIDE SEQUENCE</scope>
    <source>
        <strain evidence="3">CBS 121410</strain>
    </source>
</reference>
<comment type="caution">
    <text evidence="3">The sequence shown here is derived from an EMBL/GenBank/DDBJ whole genome shotgun (WGS) entry which is preliminary data.</text>
</comment>
<dbReference type="AlphaFoldDB" id="A0A9P4HUE6"/>
<feature type="compositionally biased region" description="Basic and acidic residues" evidence="1">
    <location>
        <begin position="226"/>
        <end position="254"/>
    </location>
</feature>
<evidence type="ECO:0000313" key="4">
    <source>
        <dbReference type="Proteomes" id="UP000799776"/>
    </source>
</evidence>
<dbReference type="SUPFAM" id="SSF54695">
    <property type="entry name" value="POZ domain"/>
    <property type="match status" value="1"/>
</dbReference>
<dbReference type="OrthoDB" id="1022638at2759"/>
<dbReference type="PANTHER" id="PTHR47843:SF2">
    <property type="entry name" value="BTB DOMAIN-CONTAINING PROTEIN"/>
    <property type="match status" value="1"/>
</dbReference>
<dbReference type="Proteomes" id="UP000799776">
    <property type="component" value="Unassembled WGS sequence"/>
</dbReference>
<dbReference type="CDD" id="cd18186">
    <property type="entry name" value="BTB_POZ_ZBTB_KLHL-like"/>
    <property type="match status" value="1"/>
</dbReference>
<gene>
    <name evidence="3" type="ORF">K490DRAFT_67404</name>
</gene>
<evidence type="ECO:0000256" key="1">
    <source>
        <dbReference type="SAM" id="MobiDB-lite"/>
    </source>
</evidence>
<feature type="region of interest" description="Disordered" evidence="1">
    <location>
        <begin position="212"/>
        <end position="296"/>
    </location>
</feature>
<keyword evidence="4" id="KW-1185">Reference proteome</keyword>
<feature type="domain" description="BTB" evidence="2">
    <location>
        <begin position="29"/>
        <end position="102"/>
    </location>
</feature>
<accession>A0A9P4HUE6</accession>
<dbReference type="InterPro" id="IPR011333">
    <property type="entry name" value="SKP1/BTB/POZ_sf"/>
</dbReference>
<dbReference type="Gene3D" id="3.30.710.10">
    <property type="entry name" value="Potassium Channel Kv1.1, Chain A"/>
    <property type="match status" value="1"/>
</dbReference>
<dbReference type="InterPro" id="IPR000210">
    <property type="entry name" value="BTB/POZ_dom"/>
</dbReference>
<sequence length="296" mass="33585">MAETQPHQDSPSQNKPEKPLHELLSHALVDIYVGPSSTHWILHEKLLCARSKFFQKIFYNNAKTDNSKSSSSTSSFGLPDDEDEPFAAFVAWLYSSNVKAPAKESDLTILFDMYLMGEKWAAPALTRDVLHAVRDWYARTDTYPGLRRVQYIYANTDESSPMRRLLVHSVARMMALADSIPQHWDKALRKNGQLAVDLIKSIQEWRIAEESVPDARREMEEVAGVKAERKEEVKSVEKEAEKGAERKDGKEGEQQKTNGVNGAHDEGEKDIKKEPEEKLTNGVNGHHHDDDDDDNE</sequence>
<proteinExistence type="predicted"/>
<dbReference type="Pfam" id="PF00651">
    <property type="entry name" value="BTB"/>
    <property type="match status" value="1"/>
</dbReference>
<dbReference type="PROSITE" id="PS50097">
    <property type="entry name" value="BTB"/>
    <property type="match status" value="1"/>
</dbReference>
<dbReference type="EMBL" id="ML978728">
    <property type="protein sequence ID" value="KAF2085806.1"/>
    <property type="molecule type" value="Genomic_DNA"/>
</dbReference>
<evidence type="ECO:0000313" key="3">
    <source>
        <dbReference type="EMBL" id="KAF2085806.1"/>
    </source>
</evidence>
<dbReference type="PANTHER" id="PTHR47843">
    <property type="entry name" value="BTB DOMAIN-CONTAINING PROTEIN-RELATED"/>
    <property type="match status" value="1"/>
</dbReference>
<name>A0A9P4HUE6_9PEZI</name>
<evidence type="ECO:0000259" key="2">
    <source>
        <dbReference type="PROSITE" id="PS50097"/>
    </source>
</evidence>
<protein>
    <recommendedName>
        <fullName evidence="2">BTB domain-containing protein</fullName>
    </recommendedName>
</protein>
<organism evidence="3 4">
    <name type="scientific">Saccharata proteae CBS 121410</name>
    <dbReference type="NCBI Taxonomy" id="1314787"/>
    <lineage>
        <taxon>Eukaryota</taxon>
        <taxon>Fungi</taxon>
        <taxon>Dikarya</taxon>
        <taxon>Ascomycota</taxon>
        <taxon>Pezizomycotina</taxon>
        <taxon>Dothideomycetes</taxon>
        <taxon>Dothideomycetes incertae sedis</taxon>
        <taxon>Botryosphaeriales</taxon>
        <taxon>Saccharataceae</taxon>
        <taxon>Saccharata</taxon>
    </lineage>
</organism>
<feature type="compositionally biased region" description="Basic and acidic residues" evidence="1">
    <location>
        <begin position="263"/>
        <end position="279"/>
    </location>
</feature>